<gene>
    <name evidence="11 14" type="primary">hisS</name>
    <name evidence="14" type="ORF">CM240_2001</name>
</gene>
<dbReference type="GO" id="GO:0005737">
    <property type="term" value="C:cytoplasm"/>
    <property type="evidence" value="ECO:0007669"/>
    <property type="project" value="UniProtKB-SubCell"/>
</dbReference>
<evidence type="ECO:0000256" key="9">
    <source>
        <dbReference type="ARBA" id="ARBA00023146"/>
    </source>
</evidence>
<dbReference type="HOGENOM" id="CLU_025113_1_1_9"/>
<dbReference type="RefSeq" id="WP_044038904.1">
    <property type="nucleotide sequence ID" value="NZ_HG917868.1"/>
</dbReference>
<keyword evidence="7 11" id="KW-0067">ATP-binding</keyword>
<evidence type="ECO:0000256" key="6">
    <source>
        <dbReference type="ARBA" id="ARBA00022741"/>
    </source>
</evidence>
<dbReference type="EC" id="6.1.1.21" evidence="11"/>
<dbReference type="InterPro" id="IPR015807">
    <property type="entry name" value="His-tRNA-ligase"/>
</dbReference>
<dbReference type="PIRSF" id="PIRSF001549">
    <property type="entry name" value="His-tRNA_synth"/>
    <property type="match status" value="1"/>
</dbReference>
<dbReference type="AlphaFoldDB" id="W6RZW7"/>
<dbReference type="STRING" id="1216932.CM240_2001"/>
<reference evidence="14 15" key="1">
    <citation type="submission" date="2013-11" db="EMBL/GenBank/DDBJ databases">
        <title>Complete genome sequence of Clostridum sp. M2/40.</title>
        <authorList>
            <person name="Wibberg D."/>
            <person name="Puehler A."/>
            <person name="Schlueter A."/>
        </authorList>
    </citation>
    <scope>NUCLEOTIDE SEQUENCE [LARGE SCALE GENOMIC DNA]</scope>
    <source>
        <strain evidence="15">M2/40</strain>
    </source>
</reference>
<dbReference type="GO" id="GO:0016740">
    <property type="term" value="F:transferase activity"/>
    <property type="evidence" value="ECO:0007669"/>
    <property type="project" value="UniProtKB-ARBA"/>
</dbReference>
<keyword evidence="4 11" id="KW-0963">Cytoplasm</keyword>
<dbReference type="InterPro" id="IPR045864">
    <property type="entry name" value="aa-tRNA-synth_II/BPL/LPL"/>
</dbReference>
<feature type="binding site" evidence="12">
    <location>
        <position position="130"/>
    </location>
    <ligand>
        <name>L-histidine</name>
        <dbReference type="ChEBI" id="CHEBI:57595"/>
    </ligand>
</feature>
<protein>
    <recommendedName>
        <fullName evidence="11">Histidine--tRNA ligase</fullName>
        <ecNumber evidence="11">6.1.1.21</ecNumber>
    </recommendedName>
    <alternativeName>
        <fullName evidence="11">Histidyl-tRNA synthetase</fullName>
        <shortName evidence="11">HisRS</shortName>
    </alternativeName>
</protein>
<dbReference type="CDD" id="cd00773">
    <property type="entry name" value="HisRS-like_core"/>
    <property type="match status" value="1"/>
</dbReference>
<name>W6RZW7_9CLOT</name>
<dbReference type="Gene3D" id="3.30.930.10">
    <property type="entry name" value="Bira Bifunctional Protein, Domain 2"/>
    <property type="match status" value="1"/>
</dbReference>
<accession>W6RZW7</accession>
<keyword evidence="8 11" id="KW-0648">Protein biosynthesis</keyword>
<dbReference type="OrthoDB" id="9800814at2"/>
<dbReference type="CDD" id="cd00859">
    <property type="entry name" value="HisRS_anticodon"/>
    <property type="match status" value="1"/>
</dbReference>
<comment type="similarity">
    <text evidence="2 11">Belongs to the class-II aminoacyl-tRNA synthetase family.</text>
</comment>
<dbReference type="PANTHER" id="PTHR43707:SF1">
    <property type="entry name" value="HISTIDINE--TRNA LIGASE, MITOCHONDRIAL-RELATED"/>
    <property type="match status" value="1"/>
</dbReference>
<evidence type="ECO:0000313" key="14">
    <source>
        <dbReference type="EMBL" id="CDM69159.1"/>
    </source>
</evidence>
<evidence type="ECO:0000259" key="13">
    <source>
        <dbReference type="PROSITE" id="PS50862"/>
    </source>
</evidence>
<keyword evidence="5 11" id="KW-0436">Ligase</keyword>
<dbReference type="GO" id="GO:0005524">
    <property type="term" value="F:ATP binding"/>
    <property type="evidence" value="ECO:0007669"/>
    <property type="project" value="UniProtKB-UniRule"/>
</dbReference>
<comment type="subcellular location">
    <subcellularLocation>
        <location evidence="1 11">Cytoplasm</location>
    </subcellularLocation>
</comment>
<dbReference type="SUPFAM" id="SSF52954">
    <property type="entry name" value="Class II aaRS ABD-related"/>
    <property type="match status" value="1"/>
</dbReference>
<dbReference type="InterPro" id="IPR036621">
    <property type="entry name" value="Anticodon-bd_dom_sf"/>
</dbReference>
<dbReference type="PROSITE" id="PS50862">
    <property type="entry name" value="AA_TRNA_LIGASE_II"/>
    <property type="match status" value="1"/>
</dbReference>
<dbReference type="Pfam" id="PF13393">
    <property type="entry name" value="tRNA-synt_His"/>
    <property type="match status" value="1"/>
</dbReference>
<evidence type="ECO:0000256" key="1">
    <source>
        <dbReference type="ARBA" id="ARBA00004496"/>
    </source>
</evidence>
<evidence type="ECO:0000256" key="8">
    <source>
        <dbReference type="ARBA" id="ARBA00022917"/>
    </source>
</evidence>
<feature type="binding site" evidence="12">
    <location>
        <position position="112"/>
    </location>
    <ligand>
        <name>L-histidine</name>
        <dbReference type="ChEBI" id="CHEBI:57595"/>
    </ligand>
</feature>
<dbReference type="EMBL" id="HG917868">
    <property type="protein sequence ID" value="CDM69159.1"/>
    <property type="molecule type" value="Genomic_DNA"/>
</dbReference>
<dbReference type="PANTHER" id="PTHR43707">
    <property type="entry name" value="HISTIDYL-TRNA SYNTHETASE"/>
    <property type="match status" value="1"/>
</dbReference>
<dbReference type="SUPFAM" id="SSF55681">
    <property type="entry name" value="Class II aaRS and biotin synthetases"/>
    <property type="match status" value="1"/>
</dbReference>
<feature type="binding site" evidence="12">
    <location>
        <begin position="81"/>
        <end position="83"/>
    </location>
    <ligand>
        <name>L-histidine</name>
        <dbReference type="ChEBI" id="CHEBI:57595"/>
    </ligand>
</feature>
<comment type="catalytic activity">
    <reaction evidence="10 11">
        <text>tRNA(His) + L-histidine + ATP = L-histidyl-tRNA(His) + AMP + diphosphate + H(+)</text>
        <dbReference type="Rhea" id="RHEA:17313"/>
        <dbReference type="Rhea" id="RHEA-COMP:9665"/>
        <dbReference type="Rhea" id="RHEA-COMP:9689"/>
        <dbReference type="ChEBI" id="CHEBI:15378"/>
        <dbReference type="ChEBI" id="CHEBI:30616"/>
        <dbReference type="ChEBI" id="CHEBI:33019"/>
        <dbReference type="ChEBI" id="CHEBI:57595"/>
        <dbReference type="ChEBI" id="CHEBI:78442"/>
        <dbReference type="ChEBI" id="CHEBI:78527"/>
        <dbReference type="ChEBI" id="CHEBI:456215"/>
        <dbReference type="EC" id="6.1.1.21"/>
    </reaction>
</comment>
<evidence type="ECO:0000256" key="4">
    <source>
        <dbReference type="ARBA" id="ARBA00022490"/>
    </source>
</evidence>
<dbReference type="PATRIC" id="fig|1216932.3.peg.2001"/>
<dbReference type="InterPro" id="IPR004154">
    <property type="entry name" value="Anticodon-bd"/>
</dbReference>
<keyword evidence="9 11" id="KW-0030">Aminoacyl-tRNA synthetase</keyword>
<feature type="binding site" evidence="12">
    <location>
        <position position="257"/>
    </location>
    <ligand>
        <name>L-histidine</name>
        <dbReference type="ChEBI" id="CHEBI:57595"/>
    </ligand>
</feature>
<evidence type="ECO:0000256" key="10">
    <source>
        <dbReference type="ARBA" id="ARBA00047639"/>
    </source>
</evidence>
<dbReference type="eggNOG" id="COG0124">
    <property type="taxonomic scope" value="Bacteria"/>
</dbReference>
<dbReference type="Pfam" id="PF03129">
    <property type="entry name" value="HGTP_anticodon"/>
    <property type="match status" value="1"/>
</dbReference>
<evidence type="ECO:0000256" key="2">
    <source>
        <dbReference type="ARBA" id="ARBA00008226"/>
    </source>
</evidence>
<dbReference type="InterPro" id="IPR041715">
    <property type="entry name" value="HisRS-like_core"/>
</dbReference>
<comment type="subunit">
    <text evidence="3 11">Homodimer.</text>
</comment>
<evidence type="ECO:0000256" key="5">
    <source>
        <dbReference type="ARBA" id="ARBA00022598"/>
    </source>
</evidence>
<dbReference type="Proteomes" id="UP000019426">
    <property type="component" value="Chromosome M2/40_rep1"/>
</dbReference>
<feature type="binding site" evidence="12">
    <location>
        <begin position="261"/>
        <end position="262"/>
    </location>
    <ligand>
        <name>L-histidine</name>
        <dbReference type="ChEBI" id="CHEBI:57595"/>
    </ligand>
</feature>
<organism evidence="14 15">
    <name type="scientific">Clostridium bornimense</name>
    <dbReference type="NCBI Taxonomy" id="1216932"/>
    <lineage>
        <taxon>Bacteria</taxon>
        <taxon>Bacillati</taxon>
        <taxon>Bacillota</taxon>
        <taxon>Clostridia</taxon>
        <taxon>Eubacteriales</taxon>
        <taxon>Clostridiaceae</taxon>
        <taxon>Clostridium</taxon>
    </lineage>
</organism>
<feature type="binding site" evidence="12">
    <location>
        <position position="126"/>
    </location>
    <ligand>
        <name>L-histidine</name>
        <dbReference type="ChEBI" id="CHEBI:57595"/>
    </ligand>
</feature>
<dbReference type="GO" id="GO:0140096">
    <property type="term" value="F:catalytic activity, acting on a protein"/>
    <property type="evidence" value="ECO:0007669"/>
    <property type="project" value="UniProtKB-ARBA"/>
</dbReference>
<proteinExistence type="inferred from homology"/>
<dbReference type="FunFam" id="3.30.930.10:FF:000005">
    <property type="entry name" value="Histidine--tRNA ligase"/>
    <property type="match status" value="1"/>
</dbReference>
<dbReference type="Gene3D" id="3.40.50.800">
    <property type="entry name" value="Anticodon-binding domain"/>
    <property type="match status" value="1"/>
</dbReference>
<dbReference type="GO" id="GO:0006427">
    <property type="term" value="P:histidyl-tRNA aminoacylation"/>
    <property type="evidence" value="ECO:0007669"/>
    <property type="project" value="UniProtKB-UniRule"/>
</dbReference>
<feature type="domain" description="Aminoacyl-transfer RNA synthetases class-II family profile" evidence="13">
    <location>
        <begin position="23"/>
        <end position="318"/>
    </location>
</feature>
<evidence type="ECO:0000256" key="12">
    <source>
        <dbReference type="PIRSR" id="PIRSR001549-1"/>
    </source>
</evidence>
<dbReference type="NCBIfam" id="TIGR00442">
    <property type="entry name" value="hisS"/>
    <property type="match status" value="1"/>
</dbReference>
<evidence type="ECO:0000256" key="7">
    <source>
        <dbReference type="ARBA" id="ARBA00022840"/>
    </source>
</evidence>
<dbReference type="HAMAP" id="MF_00127">
    <property type="entry name" value="His_tRNA_synth"/>
    <property type="match status" value="1"/>
</dbReference>
<evidence type="ECO:0000256" key="11">
    <source>
        <dbReference type="HAMAP-Rule" id="MF_00127"/>
    </source>
</evidence>
<evidence type="ECO:0000256" key="3">
    <source>
        <dbReference type="ARBA" id="ARBA00011738"/>
    </source>
</evidence>
<dbReference type="InterPro" id="IPR033656">
    <property type="entry name" value="HisRS_anticodon"/>
</dbReference>
<keyword evidence="6 11" id="KW-0547">Nucleotide-binding</keyword>
<dbReference type="KEGG" id="clt:CM240_2001"/>
<dbReference type="InterPro" id="IPR006195">
    <property type="entry name" value="aa-tRNA-synth_II"/>
</dbReference>
<evidence type="ECO:0000313" key="15">
    <source>
        <dbReference type="Proteomes" id="UP000019426"/>
    </source>
</evidence>
<dbReference type="GO" id="GO:0004821">
    <property type="term" value="F:histidine-tRNA ligase activity"/>
    <property type="evidence" value="ECO:0007669"/>
    <property type="project" value="UniProtKB-UniRule"/>
</dbReference>
<sequence length="418" mass="47092">MAIQAPKGTKDLLPTESYKWQYLEENLRKIAHTYGCREIRTPIFESTELFLRGVGETTDVVQKEMYTFEDKGGRSVTLKPEGTSPAVRAFIESSLFNEAQPTKMYYFTPVFRYENVQKGRLRQHHQFGVEVFGAKDAAQDAEIISLAMSVFKNLGIKGLKLNINNIGCEKCRPKYNKALIEYLNSSKDDLCGTCLTRLEKNPLRILDCKVDKCKEITKNAPLIIDHVCDECKEHFEELKGYLEALGMEYTVNPFIVRGLDYYTKTVFEIINKDITVCGGGRYDRLIGEVGGPTMPAVGFGMGIERLLLTLSEEGIEIPEPVHIHLYVGSMDLESKKEALKLANKLRGEGIACEIDVTGRNLKPQMKYANKIKAAFTVILGSTEIEERKANFKRMSDGEITNISLDDIEAIAKLIKESL</sequence>
<keyword evidence="15" id="KW-1185">Reference proteome</keyword>
<dbReference type="InterPro" id="IPR004516">
    <property type="entry name" value="HisRS/HisZ"/>
</dbReference>